<dbReference type="PANTHER" id="PTHR11730:SF62">
    <property type="entry name" value="AMMONIUM TRANSPORTER SLL1017-RELATED"/>
    <property type="match status" value="1"/>
</dbReference>
<dbReference type="PANTHER" id="PTHR11730">
    <property type="entry name" value="AMMONIUM TRANSPORTER"/>
    <property type="match status" value="1"/>
</dbReference>
<feature type="chain" id="PRO_5022148311" description="Ammonium transporter" evidence="9">
    <location>
        <begin position="25"/>
        <end position="492"/>
    </location>
</feature>
<feature type="transmembrane region" description="Helical" evidence="8">
    <location>
        <begin position="84"/>
        <end position="108"/>
    </location>
</feature>
<dbReference type="Proteomes" id="UP000318741">
    <property type="component" value="Chromosome"/>
</dbReference>
<evidence type="ECO:0000259" key="10">
    <source>
        <dbReference type="Pfam" id="PF00909"/>
    </source>
</evidence>
<comment type="similarity">
    <text evidence="2 8">Belongs to the ammonia transporter channel (TC 1.A.11.2) family.</text>
</comment>
<keyword evidence="4 8" id="KW-0812">Transmembrane</keyword>
<keyword evidence="7 8" id="KW-0924">Ammonia transport</keyword>
<comment type="subcellular location">
    <subcellularLocation>
        <location evidence="8">Cell membrane</location>
        <topology evidence="8">Multi-pass membrane protein</topology>
    </subcellularLocation>
    <subcellularLocation>
        <location evidence="1">Membrane</location>
        <topology evidence="1">Multi-pass membrane protein</topology>
    </subcellularLocation>
</comment>
<evidence type="ECO:0000256" key="8">
    <source>
        <dbReference type="RuleBase" id="RU362002"/>
    </source>
</evidence>
<keyword evidence="5 8" id="KW-1133">Transmembrane helix</keyword>
<dbReference type="InterPro" id="IPR024041">
    <property type="entry name" value="NH4_transpt_AmtB-like_dom"/>
</dbReference>
<evidence type="ECO:0000256" key="7">
    <source>
        <dbReference type="ARBA" id="ARBA00023177"/>
    </source>
</evidence>
<evidence type="ECO:0000313" key="12">
    <source>
        <dbReference type="Proteomes" id="UP000318741"/>
    </source>
</evidence>
<feature type="transmembrane region" description="Helical" evidence="8">
    <location>
        <begin position="345"/>
        <end position="361"/>
    </location>
</feature>
<dbReference type="InterPro" id="IPR018047">
    <property type="entry name" value="Ammonium_transpt_CS"/>
</dbReference>
<feature type="transmembrane region" description="Helical" evidence="8">
    <location>
        <begin position="203"/>
        <end position="221"/>
    </location>
</feature>
<evidence type="ECO:0000256" key="4">
    <source>
        <dbReference type="ARBA" id="ARBA00022692"/>
    </source>
</evidence>
<accession>A0A517PAW2</accession>
<evidence type="ECO:0000256" key="3">
    <source>
        <dbReference type="ARBA" id="ARBA00022448"/>
    </source>
</evidence>
<dbReference type="Gene3D" id="1.10.3430.10">
    <property type="entry name" value="Ammonium transporter AmtB like domains"/>
    <property type="match status" value="1"/>
</dbReference>
<protein>
    <recommendedName>
        <fullName evidence="8">Ammonium transporter</fullName>
    </recommendedName>
</protein>
<evidence type="ECO:0000256" key="1">
    <source>
        <dbReference type="ARBA" id="ARBA00004141"/>
    </source>
</evidence>
<reference evidence="11 12" key="1">
    <citation type="submission" date="2019-02" db="EMBL/GenBank/DDBJ databases">
        <title>Deep-cultivation of Planctomycetes and their phenomic and genomic characterization uncovers novel biology.</title>
        <authorList>
            <person name="Wiegand S."/>
            <person name="Jogler M."/>
            <person name="Boedeker C."/>
            <person name="Pinto D."/>
            <person name="Vollmers J."/>
            <person name="Rivas-Marin E."/>
            <person name="Kohn T."/>
            <person name="Peeters S.H."/>
            <person name="Heuer A."/>
            <person name="Rast P."/>
            <person name="Oberbeckmann S."/>
            <person name="Bunk B."/>
            <person name="Jeske O."/>
            <person name="Meyerdierks A."/>
            <person name="Storesund J.E."/>
            <person name="Kallscheuer N."/>
            <person name="Luecker S."/>
            <person name="Lage O.M."/>
            <person name="Pohl T."/>
            <person name="Merkel B.J."/>
            <person name="Hornburger P."/>
            <person name="Mueller R.-W."/>
            <person name="Bruemmer F."/>
            <person name="Labrenz M."/>
            <person name="Spormann A.M."/>
            <person name="Op den Camp H."/>
            <person name="Overmann J."/>
            <person name="Amann R."/>
            <person name="Jetten M.S.M."/>
            <person name="Mascher T."/>
            <person name="Medema M.H."/>
            <person name="Devos D.P."/>
            <person name="Kaster A.-K."/>
            <person name="Ovreas L."/>
            <person name="Rohde M."/>
            <person name="Galperin M.Y."/>
            <person name="Jogler C."/>
        </authorList>
    </citation>
    <scope>NUCLEOTIDE SEQUENCE [LARGE SCALE GENOMIC DNA]</scope>
    <source>
        <strain evidence="11 12">CA12</strain>
    </source>
</reference>
<dbReference type="EMBL" id="CP036265">
    <property type="protein sequence ID" value="QDT16509.1"/>
    <property type="molecule type" value="Genomic_DNA"/>
</dbReference>
<feature type="transmembrane region" description="Helical" evidence="8">
    <location>
        <begin position="233"/>
        <end position="257"/>
    </location>
</feature>
<dbReference type="InterPro" id="IPR001905">
    <property type="entry name" value="Ammonium_transpt"/>
</dbReference>
<feature type="transmembrane region" description="Helical" evidence="8">
    <location>
        <begin position="278"/>
        <end position="295"/>
    </location>
</feature>
<evidence type="ECO:0000313" key="11">
    <source>
        <dbReference type="EMBL" id="QDT16509.1"/>
    </source>
</evidence>
<name>A0A517PAW2_9PLAN</name>
<proteinExistence type="inferred from homology"/>
<dbReference type="GO" id="GO:0008519">
    <property type="term" value="F:ammonium channel activity"/>
    <property type="evidence" value="ECO:0007669"/>
    <property type="project" value="InterPro"/>
</dbReference>
<feature type="transmembrane region" description="Helical" evidence="8">
    <location>
        <begin position="176"/>
        <end position="196"/>
    </location>
</feature>
<dbReference type="SUPFAM" id="SSF111352">
    <property type="entry name" value="Ammonium transporter"/>
    <property type="match status" value="1"/>
</dbReference>
<dbReference type="AlphaFoldDB" id="A0A517PAW2"/>
<feature type="transmembrane region" description="Helical" evidence="8">
    <location>
        <begin position="315"/>
        <end position="338"/>
    </location>
</feature>
<evidence type="ECO:0000256" key="9">
    <source>
        <dbReference type="SAM" id="SignalP"/>
    </source>
</evidence>
<dbReference type="RefSeq" id="WP_207621973.1">
    <property type="nucleotide sequence ID" value="NZ_CP036265.1"/>
</dbReference>
<feature type="signal peptide" evidence="9">
    <location>
        <begin position="1"/>
        <end position="24"/>
    </location>
</feature>
<keyword evidence="12" id="KW-1185">Reference proteome</keyword>
<dbReference type="InterPro" id="IPR029020">
    <property type="entry name" value="Ammonium/urea_transptr"/>
</dbReference>
<evidence type="ECO:0000256" key="2">
    <source>
        <dbReference type="ARBA" id="ARBA00005887"/>
    </source>
</evidence>
<feature type="transmembrane region" description="Helical" evidence="8">
    <location>
        <begin position="437"/>
        <end position="463"/>
    </location>
</feature>
<feature type="transmembrane region" description="Helical" evidence="8">
    <location>
        <begin position="120"/>
        <end position="139"/>
    </location>
</feature>
<feature type="transmembrane region" description="Helical" evidence="8">
    <location>
        <begin position="367"/>
        <end position="387"/>
    </location>
</feature>
<keyword evidence="3 8" id="KW-0813">Transport</keyword>
<gene>
    <name evidence="11" type="primary">amtB</name>
    <name evidence="11" type="ORF">CA12_26130</name>
</gene>
<organism evidence="11 12">
    <name type="scientific">Alienimonas californiensis</name>
    <dbReference type="NCBI Taxonomy" id="2527989"/>
    <lineage>
        <taxon>Bacteria</taxon>
        <taxon>Pseudomonadati</taxon>
        <taxon>Planctomycetota</taxon>
        <taxon>Planctomycetia</taxon>
        <taxon>Planctomycetales</taxon>
        <taxon>Planctomycetaceae</taxon>
        <taxon>Alienimonas</taxon>
    </lineage>
</organism>
<sequence precursor="true">MTPLLTTRPGAWLPLLFAALLAVAGPSAYGQDDMADADPALPVAEADAEVVVDTAVEPTEEEDPPIVATIEDVDAQLGYTLNNLLLFICAVLVLFMQAGFAMVVAGFCPSKHTVNILFKNALDLAVGVCLYFLVGYHLMYPAGEPIADGYLGEINPGIHEWDGSLGAGAYHPQVDFFFQVAFAATAATIVAGAVAGRMKFGAYLVYSAVLTGLVYPISGYWKWGGGFLDALGFYDFAGCGVVHMVGGFAALAGAIVLGPRLGRYTPDGKPVASPGHSLPLATLGTFILLIGWFGFNPGSQLAIYGEANATAVVTIAVNTLLAASSGAVMATLLSWGLFGKPDLSMGLNGMLGGLVGITANCDGVSNVSALIIGAVAGALIVASIIAMDKVRIDDPVGAFPVHGVCGMWGLLAIPLFWESLDDAGNPVTSDAGEQYGTWVAQLSGLAAYAAWAFVTMFALFFLLKMIGFLRVSAEDEERGLDISEHGMTAYST</sequence>
<dbReference type="NCBIfam" id="TIGR00836">
    <property type="entry name" value="amt"/>
    <property type="match status" value="1"/>
</dbReference>
<evidence type="ECO:0000256" key="5">
    <source>
        <dbReference type="ARBA" id="ARBA00022989"/>
    </source>
</evidence>
<keyword evidence="9" id="KW-0732">Signal</keyword>
<dbReference type="GO" id="GO:0097272">
    <property type="term" value="P:ammonium homeostasis"/>
    <property type="evidence" value="ECO:0007669"/>
    <property type="project" value="TreeGrafter"/>
</dbReference>
<dbReference type="KEGG" id="acaf:CA12_26130"/>
<feature type="domain" description="Ammonium transporter AmtB-like" evidence="10">
    <location>
        <begin position="85"/>
        <end position="490"/>
    </location>
</feature>
<keyword evidence="6 8" id="KW-0472">Membrane</keyword>
<dbReference type="Pfam" id="PF00909">
    <property type="entry name" value="Ammonium_transp"/>
    <property type="match status" value="1"/>
</dbReference>
<feature type="transmembrane region" description="Helical" evidence="8">
    <location>
        <begin position="399"/>
        <end position="417"/>
    </location>
</feature>
<dbReference type="PROSITE" id="PS01219">
    <property type="entry name" value="AMMONIUM_TRANSP"/>
    <property type="match status" value="1"/>
</dbReference>
<dbReference type="GO" id="GO:0005886">
    <property type="term" value="C:plasma membrane"/>
    <property type="evidence" value="ECO:0007669"/>
    <property type="project" value="UniProtKB-SubCell"/>
</dbReference>
<evidence type="ECO:0000256" key="6">
    <source>
        <dbReference type="ARBA" id="ARBA00023136"/>
    </source>
</evidence>